<dbReference type="InterPro" id="IPR002108">
    <property type="entry name" value="ADF-H"/>
</dbReference>
<dbReference type="VEuPathDB" id="VectorBase:BGLB034573"/>
<dbReference type="CDD" id="cd11286">
    <property type="entry name" value="ADF_cofilin_like"/>
    <property type="match status" value="1"/>
</dbReference>
<dbReference type="GO" id="GO:0030042">
    <property type="term" value="P:actin filament depolymerization"/>
    <property type="evidence" value="ECO:0007669"/>
    <property type="project" value="InterPro"/>
</dbReference>
<dbReference type="Proteomes" id="UP000076420">
    <property type="component" value="Unassembled WGS sequence"/>
</dbReference>
<dbReference type="PANTHER" id="PTHR11913">
    <property type="entry name" value="COFILIN-RELATED"/>
    <property type="match status" value="1"/>
</dbReference>
<organism evidence="4 5">
    <name type="scientific">Biomphalaria glabrata</name>
    <name type="common">Bloodfluke planorb</name>
    <name type="synonym">Freshwater snail</name>
    <dbReference type="NCBI Taxonomy" id="6526"/>
    <lineage>
        <taxon>Eukaryota</taxon>
        <taxon>Metazoa</taxon>
        <taxon>Spiralia</taxon>
        <taxon>Lophotrochozoa</taxon>
        <taxon>Mollusca</taxon>
        <taxon>Gastropoda</taxon>
        <taxon>Heterobranchia</taxon>
        <taxon>Euthyneura</taxon>
        <taxon>Panpulmonata</taxon>
        <taxon>Hygrophila</taxon>
        <taxon>Lymnaeoidea</taxon>
        <taxon>Planorbidae</taxon>
        <taxon>Biomphalaria</taxon>
    </lineage>
</organism>
<evidence type="ECO:0000259" key="3">
    <source>
        <dbReference type="PROSITE" id="PS51263"/>
    </source>
</evidence>
<dbReference type="VEuPathDB" id="VectorBase:BGLAX_050656"/>
<dbReference type="OrthoDB" id="10249245at2759"/>
<dbReference type="Pfam" id="PF00241">
    <property type="entry name" value="Cofilin_ADF"/>
    <property type="match status" value="1"/>
</dbReference>
<dbReference type="InterPro" id="IPR017904">
    <property type="entry name" value="ADF/Cofilin"/>
</dbReference>
<keyword evidence="2" id="KW-0009">Actin-binding</keyword>
<dbReference type="AlphaFoldDB" id="A0A2C9LSS3"/>
<dbReference type="KEGG" id="bgt:106079779"/>
<protein>
    <recommendedName>
        <fullName evidence="3">ADF-H domain-containing protein</fullName>
    </recommendedName>
</protein>
<feature type="domain" description="ADF-H" evidence="3">
    <location>
        <begin position="4"/>
        <end position="143"/>
    </location>
</feature>
<sequence>MASGVKVADDTVELYKAMKLRKTNNRYLIMYIDQTDGLIKVEYTKERDDSISQEEEFKEFLDRLPSDVGRYCIVDLTIPQKNGALKDIMFLITWCPSGATTKSHIMYTTSKKALTDKIREGMTDIQANDLSDLDYRDLLDRGCK</sequence>
<comment type="similarity">
    <text evidence="1">Belongs to the actin-binding proteins ADF family.</text>
</comment>
<dbReference type="PROSITE" id="PS51263">
    <property type="entry name" value="ADF_H"/>
    <property type="match status" value="1"/>
</dbReference>
<proteinExistence type="inferred from homology"/>
<accession>A0A2C9LSS3</accession>
<evidence type="ECO:0000256" key="2">
    <source>
        <dbReference type="ARBA" id="ARBA00023203"/>
    </source>
</evidence>
<gene>
    <name evidence="4" type="primary">106079779</name>
</gene>
<dbReference type="GO" id="GO:0015629">
    <property type="term" value="C:actin cytoskeleton"/>
    <property type="evidence" value="ECO:0007669"/>
    <property type="project" value="InterPro"/>
</dbReference>
<dbReference type="InterPro" id="IPR029006">
    <property type="entry name" value="ADF-H/Gelsolin-like_dom_sf"/>
</dbReference>
<dbReference type="EnsemblMetazoa" id="BGLB034573-RA">
    <property type="protein sequence ID" value="BGLB034573-PA"/>
    <property type="gene ID" value="BGLB034573"/>
</dbReference>
<evidence type="ECO:0000256" key="1">
    <source>
        <dbReference type="ARBA" id="ARBA00006844"/>
    </source>
</evidence>
<name>A0A2C9LSS3_BIOGL</name>
<dbReference type="Gene3D" id="3.40.20.10">
    <property type="entry name" value="Severin"/>
    <property type="match status" value="1"/>
</dbReference>
<dbReference type="SUPFAM" id="SSF55753">
    <property type="entry name" value="Actin depolymerizing proteins"/>
    <property type="match status" value="1"/>
</dbReference>
<dbReference type="SMART" id="SM00102">
    <property type="entry name" value="ADF"/>
    <property type="match status" value="1"/>
</dbReference>
<dbReference type="GO" id="GO:0003779">
    <property type="term" value="F:actin binding"/>
    <property type="evidence" value="ECO:0007669"/>
    <property type="project" value="UniProtKB-KW"/>
</dbReference>
<evidence type="ECO:0000313" key="5">
    <source>
        <dbReference type="Proteomes" id="UP000076420"/>
    </source>
</evidence>
<reference evidence="4" key="1">
    <citation type="submission" date="2020-05" db="UniProtKB">
        <authorList>
            <consortium name="EnsemblMetazoa"/>
        </authorList>
    </citation>
    <scope>IDENTIFICATION</scope>
    <source>
        <strain evidence="4">BB02</strain>
    </source>
</reference>
<evidence type="ECO:0000313" key="4">
    <source>
        <dbReference type="EnsemblMetazoa" id="BGLB034573-PA"/>
    </source>
</evidence>
<dbReference type="STRING" id="6526.A0A2C9LSS3"/>